<dbReference type="GeneID" id="25261733"/>
<evidence type="ECO:0000313" key="3">
    <source>
        <dbReference type="Proteomes" id="UP000027361"/>
    </source>
</evidence>
<dbReference type="HOGENOM" id="CLU_977222_0_0_1"/>
<reference evidence="2 3" key="1">
    <citation type="submission" date="2014-05" db="EMBL/GenBank/DDBJ databases">
        <title>Draft genome sequence of a rare smut relative, Tilletiaria anomala UBC 951.</title>
        <authorList>
            <consortium name="DOE Joint Genome Institute"/>
            <person name="Toome M."/>
            <person name="Kuo A."/>
            <person name="Henrissat B."/>
            <person name="Lipzen A."/>
            <person name="Tritt A."/>
            <person name="Yoshinaga Y."/>
            <person name="Zane M."/>
            <person name="Barry K."/>
            <person name="Grigoriev I.V."/>
            <person name="Spatafora J.W."/>
            <person name="Aimea M.C."/>
        </authorList>
    </citation>
    <scope>NUCLEOTIDE SEQUENCE [LARGE SCALE GENOMIC DNA]</scope>
    <source>
        <strain evidence="2 3">UBC 951</strain>
    </source>
</reference>
<gene>
    <name evidence="2" type="ORF">K437DRAFT_160878</name>
</gene>
<keyword evidence="3" id="KW-1185">Reference proteome</keyword>
<organism evidence="2 3">
    <name type="scientific">Tilletiaria anomala (strain ATCC 24038 / CBS 436.72 / UBC 951)</name>
    <dbReference type="NCBI Taxonomy" id="1037660"/>
    <lineage>
        <taxon>Eukaryota</taxon>
        <taxon>Fungi</taxon>
        <taxon>Dikarya</taxon>
        <taxon>Basidiomycota</taxon>
        <taxon>Ustilaginomycotina</taxon>
        <taxon>Exobasidiomycetes</taxon>
        <taxon>Georgefischeriales</taxon>
        <taxon>Tilletiariaceae</taxon>
        <taxon>Tilletiaria</taxon>
    </lineage>
</organism>
<evidence type="ECO:0000256" key="1">
    <source>
        <dbReference type="SAM" id="MobiDB-lite"/>
    </source>
</evidence>
<evidence type="ECO:0000313" key="2">
    <source>
        <dbReference type="EMBL" id="KDN42515.1"/>
    </source>
</evidence>
<dbReference type="RefSeq" id="XP_013242084.1">
    <property type="nucleotide sequence ID" value="XM_013386630.1"/>
</dbReference>
<name>A0A066VVD5_TILAU</name>
<dbReference type="EMBL" id="JMSN01000069">
    <property type="protein sequence ID" value="KDN42515.1"/>
    <property type="molecule type" value="Genomic_DNA"/>
</dbReference>
<proteinExistence type="predicted"/>
<feature type="region of interest" description="Disordered" evidence="1">
    <location>
        <begin position="1"/>
        <end position="47"/>
    </location>
</feature>
<feature type="compositionally biased region" description="Polar residues" evidence="1">
    <location>
        <begin position="121"/>
        <end position="138"/>
    </location>
</feature>
<dbReference type="AlphaFoldDB" id="A0A066VVD5"/>
<feature type="compositionally biased region" description="Basic and acidic residues" evidence="1">
    <location>
        <begin position="214"/>
        <end position="232"/>
    </location>
</feature>
<sequence>MLQSTSDGTLLRPHHPIKHGHSSQGDAPAPVLAQQQQHKPKTEGADGALVGLRWKGLIPRGKVRCAVFEVQLERDLGALRAEEQAQAETDRKTQAEAQEQELAKLKEVSFASLSGPESDVQLGQPQSVAAQLPENSSLYGDHGLQQDQVDANAPDNPAVGSTAMNDHGAPDWAHAAPAHAPEDRSAEAVAYGDDPSTSKKEKKKKKKSPGETQLMERKDAEKSRKQKGEAAKESLTPLQRLQRCERLLRHAKQDFTDALAIHANETALFEFESLRAVETRSSEPL</sequence>
<feature type="region of interest" description="Disordered" evidence="1">
    <location>
        <begin position="114"/>
        <end position="240"/>
    </location>
</feature>
<dbReference type="InParanoid" id="A0A066VVD5"/>
<accession>A0A066VVD5</accession>
<feature type="compositionally biased region" description="Low complexity" evidence="1">
    <location>
        <begin position="166"/>
        <end position="179"/>
    </location>
</feature>
<comment type="caution">
    <text evidence="2">The sequence shown here is derived from an EMBL/GenBank/DDBJ whole genome shotgun (WGS) entry which is preliminary data.</text>
</comment>
<dbReference type="Proteomes" id="UP000027361">
    <property type="component" value="Unassembled WGS sequence"/>
</dbReference>
<protein>
    <submittedName>
        <fullName evidence="2">Uncharacterized protein</fullName>
    </submittedName>
</protein>
<feature type="compositionally biased region" description="Basic residues" evidence="1">
    <location>
        <begin position="12"/>
        <end position="21"/>
    </location>
</feature>